<feature type="transmembrane region" description="Helical" evidence="9">
    <location>
        <begin position="30"/>
        <end position="53"/>
    </location>
</feature>
<dbReference type="SUPFAM" id="SSF81321">
    <property type="entry name" value="Family A G protein-coupled receptor-like"/>
    <property type="match status" value="1"/>
</dbReference>
<dbReference type="PRINTS" id="PR00237">
    <property type="entry name" value="GPCRRHODOPSN"/>
</dbReference>
<dbReference type="PANTHER" id="PTHR24249:SF372">
    <property type="entry name" value="G-PROTEIN COUPLED RECEPTORS FAMILY 1 PROFILE DOMAIN-CONTAINING PROTEIN"/>
    <property type="match status" value="1"/>
</dbReference>
<evidence type="ECO:0000256" key="3">
    <source>
        <dbReference type="ARBA" id="ARBA00022692"/>
    </source>
</evidence>
<name>A0AAV2I3I1_LYMST</name>
<keyword evidence="4 9" id="KW-1133">Transmembrane helix</keyword>
<dbReference type="InterPro" id="IPR017452">
    <property type="entry name" value="GPCR_Rhodpsn_7TM"/>
</dbReference>
<keyword evidence="2" id="KW-1003">Cell membrane</keyword>
<dbReference type="GO" id="GO:0005886">
    <property type="term" value="C:plasma membrane"/>
    <property type="evidence" value="ECO:0007669"/>
    <property type="project" value="UniProtKB-SubCell"/>
</dbReference>
<evidence type="ECO:0000256" key="6">
    <source>
        <dbReference type="ARBA" id="ARBA00023136"/>
    </source>
</evidence>
<comment type="subcellular location">
    <subcellularLocation>
        <location evidence="1">Cell membrane</location>
        <topology evidence="1">Multi-pass membrane protein</topology>
    </subcellularLocation>
</comment>
<evidence type="ECO:0000313" key="12">
    <source>
        <dbReference type="Proteomes" id="UP001497497"/>
    </source>
</evidence>
<sequence length="229" mass="26028">ALIAPVIVFTNFMLIAAILLYPGGLMNTTIYIMSLAIAGLILGGINLPVAVLIHEFIMEYRYLCVVWITSVNAVLCGINYTILMLSVDRYIAVMSPLVYRNFMTLENTGAAVNLIWLGVIMLSTLPIMRWSTLLLYQRDKHCYHYFILAPNFVYWTTVVTMPMCLGLALVLYVLTFVRLARDDKRQAQSRRTSMYSADASALFLQRVSSVKMAFSFTVVYIVLWLPYFV</sequence>
<evidence type="ECO:0000259" key="10">
    <source>
        <dbReference type="PROSITE" id="PS50262"/>
    </source>
</evidence>
<comment type="caution">
    <text evidence="11">The sequence shown here is derived from an EMBL/GenBank/DDBJ whole genome shotgun (WGS) entry which is preliminary data.</text>
</comment>
<dbReference type="InterPro" id="IPR000276">
    <property type="entry name" value="GPCR_Rhodpsn"/>
</dbReference>
<evidence type="ECO:0000256" key="1">
    <source>
        <dbReference type="ARBA" id="ARBA00004651"/>
    </source>
</evidence>
<dbReference type="InterPro" id="IPR050569">
    <property type="entry name" value="TAAR"/>
</dbReference>
<keyword evidence="7" id="KW-0675">Receptor</keyword>
<dbReference type="EMBL" id="CAXITT010000389">
    <property type="protein sequence ID" value="CAL1540606.1"/>
    <property type="molecule type" value="Genomic_DNA"/>
</dbReference>
<organism evidence="11 12">
    <name type="scientific">Lymnaea stagnalis</name>
    <name type="common">Great pond snail</name>
    <name type="synonym">Helix stagnalis</name>
    <dbReference type="NCBI Taxonomy" id="6523"/>
    <lineage>
        <taxon>Eukaryota</taxon>
        <taxon>Metazoa</taxon>
        <taxon>Spiralia</taxon>
        <taxon>Lophotrochozoa</taxon>
        <taxon>Mollusca</taxon>
        <taxon>Gastropoda</taxon>
        <taxon>Heterobranchia</taxon>
        <taxon>Euthyneura</taxon>
        <taxon>Panpulmonata</taxon>
        <taxon>Hygrophila</taxon>
        <taxon>Lymnaeoidea</taxon>
        <taxon>Lymnaeidae</taxon>
        <taxon>Lymnaea</taxon>
    </lineage>
</organism>
<keyword evidence="12" id="KW-1185">Reference proteome</keyword>
<evidence type="ECO:0000313" key="11">
    <source>
        <dbReference type="EMBL" id="CAL1540606.1"/>
    </source>
</evidence>
<evidence type="ECO:0000256" key="9">
    <source>
        <dbReference type="SAM" id="Phobius"/>
    </source>
</evidence>
<dbReference type="AlphaFoldDB" id="A0AAV2I3I1"/>
<keyword evidence="8" id="KW-0807">Transducer</keyword>
<keyword evidence="3 9" id="KW-0812">Transmembrane</keyword>
<feature type="domain" description="G-protein coupled receptors family 1 profile" evidence="10">
    <location>
        <begin position="10"/>
        <end position="229"/>
    </location>
</feature>
<dbReference type="PANTHER" id="PTHR24249">
    <property type="entry name" value="HISTAMINE RECEPTOR-RELATED G-PROTEIN COUPLED RECEPTOR"/>
    <property type="match status" value="1"/>
</dbReference>
<dbReference type="Gene3D" id="1.20.1070.10">
    <property type="entry name" value="Rhodopsin 7-helix transmembrane proteins"/>
    <property type="match status" value="1"/>
</dbReference>
<evidence type="ECO:0000256" key="4">
    <source>
        <dbReference type="ARBA" id="ARBA00022989"/>
    </source>
</evidence>
<dbReference type="Proteomes" id="UP001497497">
    <property type="component" value="Unassembled WGS sequence"/>
</dbReference>
<feature type="transmembrane region" description="Helical" evidence="9">
    <location>
        <begin position="152"/>
        <end position="180"/>
    </location>
</feature>
<reference evidence="11 12" key="1">
    <citation type="submission" date="2024-04" db="EMBL/GenBank/DDBJ databases">
        <authorList>
            <consortium name="Genoscope - CEA"/>
            <person name="William W."/>
        </authorList>
    </citation>
    <scope>NUCLEOTIDE SEQUENCE [LARGE SCALE GENOMIC DNA]</scope>
</reference>
<dbReference type="Pfam" id="PF00001">
    <property type="entry name" value="7tm_1"/>
    <property type="match status" value="1"/>
</dbReference>
<keyword evidence="5" id="KW-0297">G-protein coupled receptor</keyword>
<dbReference type="GO" id="GO:0004930">
    <property type="term" value="F:G protein-coupled receptor activity"/>
    <property type="evidence" value="ECO:0007669"/>
    <property type="project" value="UniProtKB-KW"/>
</dbReference>
<feature type="non-terminal residue" evidence="11">
    <location>
        <position position="229"/>
    </location>
</feature>
<feature type="non-terminal residue" evidence="11">
    <location>
        <position position="1"/>
    </location>
</feature>
<evidence type="ECO:0000256" key="2">
    <source>
        <dbReference type="ARBA" id="ARBA00022475"/>
    </source>
</evidence>
<evidence type="ECO:0000256" key="5">
    <source>
        <dbReference type="ARBA" id="ARBA00023040"/>
    </source>
</evidence>
<evidence type="ECO:0000256" key="8">
    <source>
        <dbReference type="ARBA" id="ARBA00023224"/>
    </source>
</evidence>
<protein>
    <recommendedName>
        <fullName evidence="10">G-protein coupled receptors family 1 profile domain-containing protein</fullName>
    </recommendedName>
</protein>
<dbReference type="CDD" id="cd00637">
    <property type="entry name" value="7tm_classA_rhodopsin-like"/>
    <property type="match status" value="1"/>
</dbReference>
<dbReference type="PROSITE" id="PS50262">
    <property type="entry name" value="G_PROTEIN_RECEP_F1_2"/>
    <property type="match status" value="1"/>
</dbReference>
<feature type="transmembrane region" description="Helical" evidence="9">
    <location>
        <begin position="65"/>
        <end position="87"/>
    </location>
</feature>
<keyword evidence="6 9" id="KW-0472">Membrane</keyword>
<accession>A0AAV2I3I1</accession>
<feature type="transmembrane region" description="Helical" evidence="9">
    <location>
        <begin position="201"/>
        <end position="227"/>
    </location>
</feature>
<proteinExistence type="predicted"/>
<feature type="transmembrane region" description="Helical" evidence="9">
    <location>
        <begin position="6"/>
        <end position="23"/>
    </location>
</feature>
<gene>
    <name evidence="11" type="ORF">GSLYS_00014255001</name>
</gene>
<feature type="transmembrane region" description="Helical" evidence="9">
    <location>
        <begin position="108"/>
        <end position="132"/>
    </location>
</feature>
<evidence type="ECO:0000256" key="7">
    <source>
        <dbReference type="ARBA" id="ARBA00023170"/>
    </source>
</evidence>